<reference evidence="3" key="2">
    <citation type="submission" date="2023-05" db="EMBL/GenBank/DDBJ databases">
        <authorList>
            <consortium name="Lawrence Berkeley National Laboratory"/>
            <person name="Steindorff A."/>
            <person name="Hensen N."/>
            <person name="Bonometti L."/>
            <person name="Westerberg I."/>
            <person name="Brannstrom I.O."/>
            <person name="Guillou S."/>
            <person name="Cros-Aarteil S."/>
            <person name="Calhoun S."/>
            <person name="Haridas S."/>
            <person name="Kuo A."/>
            <person name="Mondo S."/>
            <person name="Pangilinan J."/>
            <person name="Riley R."/>
            <person name="Labutti K."/>
            <person name="Andreopoulos B."/>
            <person name="Lipzen A."/>
            <person name="Chen C."/>
            <person name="Yanf M."/>
            <person name="Daum C."/>
            <person name="Ng V."/>
            <person name="Clum A."/>
            <person name="Ohm R."/>
            <person name="Martin F."/>
            <person name="Silar P."/>
            <person name="Natvig D."/>
            <person name="Lalanne C."/>
            <person name="Gautier V."/>
            <person name="Ament-Velasquez S.L."/>
            <person name="Kruys A."/>
            <person name="Hutchinson M.I."/>
            <person name="Powell A.J."/>
            <person name="Barry K."/>
            <person name="Miller A.N."/>
            <person name="Grigoriev I.V."/>
            <person name="Debuchy R."/>
            <person name="Gladieux P."/>
            <person name="Thoren M.H."/>
            <person name="Johannesson H."/>
        </authorList>
    </citation>
    <scope>NUCLEOTIDE SEQUENCE</scope>
    <source>
        <strain evidence="3">CBS 141.50</strain>
    </source>
</reference>
<feature type="compositionally biased region" description="Acidic residues" evidence="1">
    <location>
        <begin position="230"/>
        <end position="250"/>
    </location>
</feature>
<dbReference type="EMBL" id="MU853556">
    <property type="protein sequence ID" value="KAK4147324.1"/>
    <property type="molecule type" value="Genomic_DNA"/>
</dbReference>
<feature type="compositionally biased region" description="Low complexity" evidence="1">
    <location>
        <begin position="118"/>
        <end position="153"/>
    </location>
</feature>
<reference evidence="3" key="1">
    <citation type="journal article" date="2023" name="Mol. Phylogenet. Evol.">
        <title>Genome-scale phylogeny and comparative genomics of the fungal order Sordariales.</title>
        <authorList>
            <person name="Hensen N."/>
            <person name="Bonometti L."/>
            <person name="Westerberg I."/>
            <person name="Brannstrom I.O."/>
            <person name="Guillou S."/>
            <person name="Cros-Aarteil S."/>
            <person name="Calhoun S."/>
            <person name="Haridas S."/>
            <person name="Kuo A."/>
            <person name="Mondo S."/>
            <person name="Pangilinan J."/>
            <person name="Riley R."/>
            <person name="LaButti K."/>
            <person name="Andreopoulos B."/>
            <person name="Lipzen A."/>
            <person name="Chen C."/>
            <person name="Yan M."/>
            <person name="Daum C."/>
            <person name="Ng V."/>
            <person name="Clum A."/>
            <person name="Steindorff A."/>
            <person name="Ohm R.A."/>
            <person name="Martin F."/>
            <person name="Silar P."/>
            <person name="Natvig D.O."/>
            <person name="Lalanne C."/>
            <person name="Gautier V."/>
            <person name="Ament-Velasquez S.L."/>
            <person name="Kruys A."/>
            <person name="Hutchinson M.I."/>
            <person name="Powell A.J."/>
            <person name="Barry K."/>
            <person name="Miller A.N."/>
            <person name="Grigoriev I.V."/>
            <person name="Debuchy R."/>
            <person name="Gladieux P."/>
            <person name="Hiltunen Thoren M."/>
            <person name="Johannesson H."/>
        </authorList>
    </citation>
    <scope>NUCLEOTIDE SEQUENCE</scope>
    <source>
        <strain evidence="3">CBS 141.50</strain>
    </source>
</reference>
<accession>A0AAN6ZRG6</accession>
<keyword evidence="2" id="KW-0472">Membrane</keyword>
<feature type="compositionally biased region" description="Basic residues" evidence="1">
    <location>
        <begin position="198"/>
        <end position="213"/>
    </location>
</feature>
<evidence type="ECO:0000313" key="4">
    <source>
        <dbReference type="Proteomes" id="UP001302676"/>
    </source>
</evidence>
<protein>
    <submittedName>
        <fullName evidence="3">Uncharacterized protein</fullName>
    </submittedName>
</protein>
<dbReference type="GeneID" id="87815826"/>
<evidence type="ECO:0000313" key="3">
    <source>
        <dbReference type="EMBL" id="KAK4147324.1"/>
    </source>
</evidence>
<feature type="region of interest" description="Disordered" evidence="1">
    <location>
        <begin position="291"/>
        <end position="320"/>
    </location>
</feature>
<feature type="region of interest" description="Disordered" evidence="1">
    <location>
        <begin position="189"/>
        <end position="274"/>
    </location>
</feature>
<feature type="compositionally biased region" description="Low complexity" evidence="1">
    <location>
        <begin position="219"/>
        <end position="228"/>
    </location>
</feature>
<keyword evidence="2" id="KW-1133">Transmembrane helix</keyword>
<dbReference type="RefSeq" id="XP_062640695.1">
    <property type="nucleotide sequence ID" value="XM_062779213.1"/>
</dbReference>
<comment type="caution">
    <text evidence="3">The sequence shown here is derived from an EMBL/GenBank/DDBJ whole genome shotgun (WGS) entry which is preliminary data.</text>
</comment>
<keyword evidence="2" id="KW-0812">Transmembrane</keyword>
<organism evidence="3 4">
    <name type="scientific">Dichotomopilus funicola</name>
    <dbReference type="NCBI Taxonomy" id="1934379"/>
    <lineage>
        <taxon>Eukaryota</taxon>
        <taxon>Fungi</taxon>
        <taxon>Dikarya</taxon>
        <taxon>Ascomycota</taxon>
        <taxon>Pezizomycotina</taxon>
        <taxon>Sordariomycetes</taxon>
        <taxon>Sordariomycetidae</taxon>
        <taxon>Sordariales</taxon>
        <taxon>Chaetomiaceae</taxon>
        <taxon>Dichotomopilus</taxon>
    </lineage>
</organism>
<name>A0AAN6ZRG6_9PEZI</name>
<feature type="compositionally biased region" description="Basic residues" evidence="1">
    <location>
        <begin position="310"/>
        <end position="320"/>
    </location>
</feature>
<gene>
    <name evidence="3" type="ORF">C8A04DRAFT_24567</name>
</gene>
<proteinExistence type="predicted"/>
<sequence>MGKRTRETPAPRAYHDGLIPTTHETYHTYPEVVPDDYDQVKHEKSYPELAPIQLDHQLDPVQLQLAQEHHLQNRQRSLSQGIGGSTAHGGPGDNNIPHPPLTSSTSHDTTLPPLNLASPGLASLTGTTTAVTNNTTNTNTATTSTSPLAAPPLVHDPHANAHAHAHTFSNGSIPRTSGVHSLRQAWSELDEEEENEHRRQRREQRRHQRRKGLRGQTVGASGATGSGTDLETDDEYDSDGEDDDENDDQDGAERGVGLTPEERQKRRERMLRRRRREERLRRLGLGGLASLVGGGAAGAGGGGKGEKSGRGRRKGRGKGKPMWKRGLFWVVVILAVIVVALAGVLGAVLSGKIRTAAMDGGSSTPTTLPSSLVTDPVCTDPNATNAQEHNTYTSNATTSPKTFRIQCNADYPGGDGELGLQTNTLDINTMADCLDACARRWDCVGAVFRPKGTMIATESSGDSDVGSAATAAAACWLKATVGVVRTGTLAAGMVSGVLVQ</sequence>
<evidence type="ECO:0000256" key="2">
    <source>
        <dbReference type="SAM" id="Phobius"/>
    </source>
</evidence>
<dbReference type="Proteomes" id="UP001302676">
    <property type="component" value="Unassembled WGS sequence"/>
</dbReference>
<dbReference type="AlphaFoldDB" id="A0AAN6ZRG6"/>
<feature type="transmembrane region" description="Helical" evidence="2">
    <location>
        <begin position="327"/>
        <end position="349"/>
    </location>
</feature>
<feature type="region of interest" description="Disordered" evidence="1">
    <location>
        <begin position="70"/>
        <end position="157"/>
    </location>
</feature>
<evidence type="ECO:0000256" key="1">
    <source>
        <dbReference type="SAM" id="MobiDB-lite"/>
    </source>
</evidence>
<feature type="compositionally biased region" description="Gly residues" evidence="1">
    <location>
        <begin position="291"/>
        <end position="303"/>
    </location>
</feature>
<feature type="compositionally biased region" description="Gly residues" evidence="1">
    <location>
        <begin position="81"/>
        <end position="92"/>
    </location>
</feature>
<keyword evidence="4" id="KW-1185">Reference proteome</keyword>
<feature type="transmembrane region" description="Helical" evidence="2">
    <location>
        <begin position="280"/>
        <end position="300"/>
    </location>
</feature>